<dbReference type="EMBL" id="CP003587">
    <property type="protein sequence ID" value="AGY56663.1"/>
    <property type="molecule type" value="Genomic_DNA"/>
</dbReference>
<keyword evidence="3" id="KW-0133">Cell shape</keyword>
<evidence type="ECO:0000256" key="5">
    <source>
        <dbReference type="SAM" id="MobiDB-lite"/>
    </source>
</evidence>
<name>U5QCT8_GLOK1</name>
<evidence type="ECO:0000259" key="6">
    <source>
        <dbReference type="Pfam" id="PF04085"/>
    </source>
</evidence>
<dbReference type="InterPro" id="IPR042177">
    <property type="entry name" value="Cell/Rod_1"/>
</dbReference>
<dbReference type="NCBIfam" id="TIGR00219">
    <property type="entry name" value="mreC"/>
    <property type="match status" value="1"/>
</dbReference>
<dbReference type="Pfam" id="PF04085">
    <property type="entry name" value="MreC"/>
    <property type="match status" value="1"/>
</dbReference>
<evidence type="ECO:0000256" key="4">
    <source>
        <dbReference type="ARBA" id="ARBA00032089"/>
    </source>
</evidence>
<feature type="region of interest" description="Disordered" evidence="5">
    <location>
        <begin position="256"/>
        <end position="391"/>
    </location>
</feature>
<keyword evidence="8" id="KW-1185">Reference proteome</keyword>
<feature type="compositionally biased region" description="Polar residues" evidence="5">
    <location>
        <begin position="348"/>
        <end position="357"/>
    </location>
</feature>
<reference evidence="7 8" key="1">
    <citation type="journal article" date="2013" name="PLoS ONE">
        <title>Cultivation and Complete Genome Sequencing of Gloeobacter kilaueensis sp. nov., from a Lava Cave in Kilauea Caldera, Hawai'i.</title>
        <authorList>
            <person name="Saw J.H."/>
            <person name="Schatz M."/>
            <person name="Brown M.V."/>
            <person name="Kunkel D.D."/>
            <person name="Foster J.S."/>
            <person name="Shick H."/>
            <person name="Christensen S."/>
            <person name="Hou S."/>
            <person name="Wan X."/>
            <person name="Donachie S.P."/>
        </authorList>
    </citation>
    <scope>NUCLEOTIDE SEQUENCE [LARGE SCALE GENOMIC DNA]</scope>
    <source>
        <strain evidence="8">JS</strain>
    </source>
</reference>
<organism evidence="7 8">
    <name type="scientific">Gloeobacter kilaueensis (strain ATCC BAA-2537 / CCAP 1431/1 / ULC 316 / JS1)</name>
    <dbReference type="NCBI Taxonomy" id="1183438"/>
    <lineage>
        <taxon>Bacteria</taxon>
        <taxon>Bacillati</taxon>
        <taxon>Cyanobacteriota</taxon>
        <taxon>Cyanophyceae</taxon>
        <taxon>Gloeobacterales</taxon>
        <taxon>Gloeobacteraceae</taxon>
        <taxon>Gloeobacter</taxon>
    </lineage>
</organism>
<dbReference type="InterPro" id="IPR042175">
    <property type="entry name" value="Cell/Rod_MreC_2"/>
</dbReference>
<dbReference type="HOGENOM" id="CLU_705483_0_0_3"/>
<comment type="similarity">
    <text evidence="1">Belongs to the MreC family.</text>
</comment>
<dbReference type="InterPro" id="IPR055342">
    <property type="entry name" value="MreC_beta-barrel_core"/>
</dbReference>
<evidence type="ECO:0000313" key="7">
    <source>
        <dbReference type="EMBL" id="AGY56663.1"/>
    </source>
</evidence>
<evidence type="ECO:0000256" key="2">
    <source>
        <dbReference type="ARBA" id="ARBA00013855"/>
    </source>
</evidence>
<evidence type="ECO:0000256" key="3">
    <source>
        <dbReference type="ARBA" id="ARBA00022960"/>
    </source>
</evidence>
<dbReference type="GO" id="GO:0008360">
    <property type="term" value="P:regulation of cell shape"/>
    <property type="evidence" value="ECO:0007669"/>
    <property type="project" value="UniProtKB-KW"/>
</dbReference>
<dbReference type="Gene3D" id="2.40.10.340">
    <property type="entry name" value="Rod shape-determining protein MreC, domain 1"/>
    <property type="match status" value="1"/>
</dbReference>
<gene>
    <name evidence="7" type="primary">mreC</name>
    <name evidence="7" type="ORF">GKIL_0417</name>
</gene>
<dbReference type="OrthoDB" id="9792313at2"/>
<sequence>MVEKLRRWWLRFGLVTLAAVLALGAAWWVRRTDGAMLSDLFALLASPFIYPAPTAGQLRDEQLAQLQARLESLFYENRQLRNLHKIDDRLGSGAVSAQVIGRSADHWWEEVLLNRGSADGIAVGATVVTGNGAAVGQVSQVGAYTSRVLLLSDPGSQVGVMAVRSRMMGILQGHRRDPATVEFFEQPPLKAGELIVTSGLSSRFPSGLPVGRVTAVDRNQAVPKVKIAFVAPLDRLEWVKIYPGVAPVQLTPAPPPPPTLVPAAPAVAPSSTPAATTLPTKSGSDAGAALEIPARPAATTLRGGKLPDQKPAVSEKTPASPAERRPAAPPRRSGTLVPRSAPQPLAPSANNEGSSRNNPPPTAPAGNSAPADTTQSPPEHPDATLPVPPDR</sequence>
<dbReference type="GO" id="GO:0005886">
    <property type="term" value="C:plasma membrane"/>
    <property type="evidence" value="ECO:0007669"/>
    <property type="project" value="TreeGrafter"/>
</dbReference>
<proteinExistence type="inferred from homology"/>
<evidence type="ECO:0000313" key="8">
    <source>
        <dbReference type="Proteomes" id="UP000017396"/>
    </source>
</evidence>
<evidence type="ECO:0000256" key="1">
    <source>
        <dbReference type="ARBA" id="ARBA00009369"/>
    </source>
</evidence>
<dbReference type="Proteomes" id="UP000017396">
    <property type="component" value="Chromosome"/>
</dbReference>
<dbReference type="PANTHER" id="PTHR34138">
    <property type="entry name" value="CELL SHAPE-DETERMINING PROTEIN MREC"/>
    <property type="match status" value="1"/>
</dbReference>
<dbReference type="KEGG" id="glj:GKIL_0417"/>
<dbReference type="PATRIC" id="fig|1183438.3.peg.417"/>
<dbReference type="AlphaFoldDB" id="U5QCT8"/>
<dbReference type="InterPro" id="IPR007221">
    <property type="entry name" value="MreC"/>
</dbReference>
<dbReference type="eggNOG" id="COG1792">
    <property type="taxonomic scope" value="Bacteria"/>
</dbReference>
<protein>
    <recommendedName>
        <fullName evidence="2">Cell shape-determining protein MreC</fullName>
    </recommendedName>
    <alternativeName>
        <fullName evidence="4">Cell shape protein MreC</fullName>
    </alternativeName>
</protein>
<dbReference type="RefSeq" id="WP_023171685.1">
    <property type="nucleotide sequence ID" value="NC_022600.1"/>
</dbReference>
<feature type="domain" description="Rod shape-determining protein MreC beta-barrel core" evidence="6">
    <location>
        <begin position="99"/>
        <end position="241"/>
    </location>
</feature>
<dbReference type="Gene3D" id="2.40.10.350">
    <property type="entry name" value="Rod shape-determining protein MreC, domain 2"/>
    <property type="match status" value="1"/>
</dbReference>
<dbReference type="STRING" id="1183438.GKIL_0417"/>
<feature type="compositionally biased region" description="Low complexity" evidence="5">
    <location>
        <begin position="261"/>
        <end position="280"/>
    </location>
</feature>
<accession>U5QCT8</accession>
<dbReference type="PANTHER" id="PTHR34138:SF1">
    <property type="entry name" value="CELL SHAPE-DETERMINING PROTEIN MREC"/>
    <property type="match status" value="1"/>
</dbReference>